<comment type="similarity">
    <text evidence="1">Belongs to the eukaryotic ribosomal protein P1/P2 family.</text>
</comment>
<name>A0A6A6DLC3_9PEZI</name>
<accession>A0A6A6DLC3</accession>
<dbReference type="AlphaFoldDB" id="A0A6A6DLC3"/>
<gene>
    <name evidence="5" type="ORF">K469DRAFT_596521</name>
</gene>
<dbReference type="InterPro" id="IPR038716">
    <property type="entry name" value="P1/P2_N_sf"/>
</dbReference>
<dbReference type="GO" id="GO:1990904">
    <property type="term" value="C:ribonucleoprotein complex"/>
    <property type="evidence" value="ECO:0007669"/>
    <property type="project" value="UniProtKB-KW"/>
</dbReference>
<protein>
    <submittedName>
        <fullName evidence="5">Uncharacterized protein</fullName>
    </submittedName>
</protein>
<reference evidence="5" key="1">
    <citation type="journal article" date="2020" name="Stud. Mycol.">
        <title>101 Dothideomycetes genomes: a test case for predicting lifestyles and emergence of pathogens.</title>
        <authorList>
            <person name="Haridas S."/>
            <person name="Albert R."/>
            <person name="Binder M."/>
            <person name="Bloem J."/>
            <person name="Labutti K."/>
            <person name="Salamov A."/>
            <person name="Andreopoulos B."/>
            <person name="Baker S."/>
            <person name="Barry K."/>
            <person name="Bills G."/>
            <person name="Bluhm B."/>
            <person name="Cannon C."/>
            <person name="Castanera R."/>
            <person name="Culley D."/>
            <person name="Daum C."/>
            <person name="Ezra D."/>
            <person name="Gonzalez J."/>
            <person name="Henrissat B."/>
            <person name="Kuo A."/>
            <person name="Liang C."/>
            <person name="Lipzen A."/>
            <person name="Lutzoni F."/>
            <person name="Magnuson J."/>
            <person name="Mondo S."/>
            <person name="Nolan M."/>
            <person name="Ohm R."/>
            <person name="Pangilinan J."/>
            <person name="Park H.-J."/>
            <person name="Ramirez L."/>
            <person name="Alfaro M."/>
            <person name="Sun H."/>
            <person name="Tritt A."/>
            <person name="Yoshinaga Y."/>
            <person name="Zwiers L.-H."/>
            <person name="Turgeon B."/>
            <person name="Goodwin S."/>
            <person name="Spatafora J."/>
            <person name="Crous P."/>
            <person name="Grigoriev I."/>
        </authorList>
    </citation>
    <scope>NUCLEOTIDE SEQUENCE</scope>
    <source>
        <strain evidence="5">CBS 207.26</strain>
    </source>
</reference>
<evidence type="ECO:0000256" key="4">
    <source>
        <dbReference type="SAM" id="MobiDB-lite"/>
    </source>
</evidence>
<evidence type="ECO:0000256" key="2">
    <source>
        <dbReference type="ARBA" id="ARBA00022980"/>
    </source>
</evidence>
<feature type="non-terminal residue" evidence="5">
    <location>
        <position position="1"/>
    </location>
</feature>
<evidence type="ECO:0000256" key="3">
    <source>
        <dbReference type="ARBA" id="ARBA00023274"/>
    </source>
</evidence>
<keyword evidence="3" id="KW-0687">Ribonucleoprotein</keyword>
<organism evidence="5 6">
    <name type="scientific">Zopfia rhizophila CBS 207.26</name>
    <dbReference type="NCBI Taxonomy" id="1314779"/>
    <lineage>
        <taxon>Eukaryota</taxon>
        <taxon>Fungi</taxon>
        <taxon>Dikarya</taxon>
        <taxon>Ascomycota</taxon>
        <taxon>Pezizomycotina</taxon>
        <taxon>Dothideomycetes</taxon>
        <taxon>Dothideomycetes incertae sedis</taxon>
        <taxon>Zopfiaceae</taxon>
        <taxon>Zopfia</taxon>
    </lineage>
</organism>
<dbReference type="GO" id="GO:0005840">
    <property type="term" value="C:ribosome"/>
    <property type="evidence" value="ECO:0007669"/>
    <property type="project" value="UniProtKB-KW"/>
</dbReference>
<dbReference type="EMBL" id="ML994668">
    <property type="protein sequence ID" value="KAF2179228.1"/>
    <property type="molecule type" value="Genomic_DNA"/>
</dbReference>
<evidence type="ECO:0000313" key="6">
    <source>
        <dbReference type="Proteomes" id="UP000800200"/>
    </source>
</evidence>
<evidence type="ECO:0000313" key="5">
    <source>
        <dbReference type="EMBL" id="KAF2179228.1"/>
    </source>
</evidence>
<evidence type="ECO:0000256" key="1">
    <source>
        <dbReference type="ARBA" id="ARBA00005436"/>
    </source>
</evidence>
<sequence length="103" mass="10974">AGLILADWGLEITSDGFQTLLNAARIKDVEPILTTLFAKAPKDRNISDLMVEVTASAPTKDGDGVTVEGEKNEMENHEGEHGSDEGVADGDESEEDIGLSLFD</sequence>
<proteinExistence type="inferred from homology"/>
<keyword evidence="2" id="KW-0689">Ribosomal protein</keyword>
<dbReference type="Gene3D" id="1.10.10.1410">
    <property type="match status" value="1"/>
</dbReference>
<dbReference type="Pfam" id="PF00428">
    <property type="entry name" value="Ribosomal_60s"/>
    <property type="match status" value="1"/>
</dbReference>
<dbReference type="Proteomes" id="UP000800200">
    <property type="component" value="Unassembled WGS sequence"/>
</dbReference>
<feature type="compositionally biased region" description="Acidic residues" evidence="4">
    <location>
        <begin position="86"/>
        <end position="97"/>
    </location>
</feature>
<feature type="compositionally biased region" description="Basic and acidic residues" evidence="4">
    <location>
        <begin position="60"/>
        <end position="84"/>
    </location>
</feature>
<dbReference type="OrthoDB" id="2194681at2759"/>
<dbReference type="CDD" id="cd05831">
    <property type="entry name" value="Ribosomal_P1"/>
    <property type="match status" value="1"/>
</dbReference>
<keyword evidence="6" id="KW-1185">Reference proteome</keyword>
<feature type="region of interest" description="Disordered" evidence="4">
    <location>
        <begin position="54"/>
        <end position="103"/>
    </location>
</feature>